<keyword evidence="3" id="KW-1185">Reference proteome</keyword>
<evidence type="ECO:0008006" key="4">
    <source>
        <dbReference type="Google" id="ProtNLM"/>
    </source>
</evidence>
<evidence type="ECO:0000313" key="2">
    <source>
        <dbReference type="EMBL" id="GIF73758.1"/>
    </source>
</evidence>
<dbReference type="Proteomes" id="UP000604117">
    <property type="component" value="Unassembled WGS sequence"/>
</dbReference>
<accession>A0ABQ4CR35</accession>
<proteinExistence type="predicted"/>
<sequence length="394" mass="42143">MRDAPTEGPPPTATDWARHDAPSMWRMLAPQETEAHWRHAAGLRKLTELTAIHMARLQVYRDQLAEAWPPEKSPAARTFIARLDYLIGHVRQTHEVAATNYTALTTATTTLDTARTQVAAIHNEYSEKLQARKTYDALIAQTKASQLPGTVIGPPPATDTDLERLNAKARSVMSSLSSTLVLAERQLSSPTPFGMQRREGGPTIQPPPAVPRVTSLEPARRPPNQTTFTQTPQLGTVPALAPDVADQNPQRPLAPKDLATRSVSAAASGRAAGERTTSTQPRGLQPVGPATAYRGTTIPHVAPTGGVIAPSGSKSPTAHRRPEVSSAVIAPRSETPYVAAPIGGPGRARDDGKSAIQQRLAEDQWEVRQGVPSVVLPPAVNVRIDPGPAIGLDR</sequence>
<name>A0ABQ4CR35_9ACTN</name>
<evidence type="ECO:0000313" key="3">
    <source>
        <dbReference type="Proteomes" id="UP000604117"/>
    </source>
</evidence>
<reference evidence="2 3" key="1">
    <citation type="submission" date="2021-01" db="EMBL/GenBank/DDBJ databases">
        <title>Whole genome shotgun sequence of Asanoa siamensis NBRC 107932.</title>
        <authorList>
            <person name="Komaki H."/>
            <person name="Tamura T."/>
        </authorList>
    </citation>
    <scope>NUCLEOTIDE SEQUENCE [LARGE SCALE GENOMIC DNA]</scope>
    <source>
        <strain evidence="2 3">NBRC 107932</strain>
    </source>
</reference>
<feature type="compositionally biased region" description="Low complexity" evidence="1">
    <location>
        <begin position="222"/>
        <end position="233"/>
    </location>
</feature>
<protein>
    <recommendedName>
        <fullName evidence="4">PPE family protein</fullName>
    </recommendedName>
</protein>
<gene>
    <name evidence="2" type="ORF">Asi02nite_32760</name>
</gene>
<feature type="region of interest" description="Disordered" evidence="1">
    <location>
        <begin position="190"/>
        <end position="288"/>
    </location>
</feature>
<feature type="compositionally biased region" description="Low complexity" evidence="1">
    <location>
        <begin position="260"/>
        <end position="277"/>
    </location>
</feature>
<dbReference type="EMBL" id="BONE01000023">
    <property type="protein sequence ID" value="GIF73758.1"/>
    <property type="molecule type" value="Genomic_DNA"/>
</dbReference>
<evidence type="ECO:0000256" key="1">
    <source>
        <dbReference type="SAM" id="MobiDB-lite"/>
    </source>
</evidence>
<comment type="caution">
    <text evidence="2">The sequence shown here is derived from an EMBL/GenBank/DDBJ whole genome shotgun (WGS) entry which is preliminary data.</text>
</comment>
<organism evidence="2 3">
    <name type="scientific">Asanoa siamensis</name>
    <dbReference type="NCBI Taxonomy" id="926357"/>
    <lineage>
        <taxon>Bacteria</taxon>
        <taxon>Bacillati</taxon>
        <taxon>Actinomycetota</taxon>
        <taxon>Actinomycetes</taxon>
        <taxon>Micromonosporales</taxon>
        <taxon>Micromonosporaceae</taxon>
        <taxon>Asanoa</taxon>
    </lineage>
</organism>